<evidence type="ECO:0000313" key="2">
    <source>
        <dbReference type="Proteomes" id="UP000558475"/>
    </source>
</evidence>
<dbReference type="EMBL" id="JAAXZB010000005">
    <property type="protein sequence ID" value="NKW11323.1"/>
    <property type="molecule type" value="Genomic_DNA"/>
</dbReference>
<reference evidence="1 2" key="1">
    <citation type="submission" date="2020-04" db="EMBL/GenBank/DDBJ databases">
        <title>Whole genome sequencing of clinical and environmental type strains of Ochrobactrum.</title>
        <authorList>
            <person name="Dharne M."/>
        </authorList>
    </citation>
    <scope>NUCLEOTIDE SEQUENCE [LARGE SCALE GENOMIC DNA]</scope>
    <source>
        <strain evidence="1 2">DSM 13340</strain>
    </source>
</reference>
<evidence type="ECO:0000313" key="1">
    <source>
        <dbReference type="EMBL" id="NKW11323.1"/>
    </source>
</evidence>
<name>A0A7X6FVR5_9HYPH</name>
<organism evidence="1 2">
    <name type="scientific">Brucella tritici</name>
    <dbReference type="NCBI Taxonomy" id="94626"/>
    <lineage>
        <taxon>Bacteria</taxon>
        <taxon>Pseudomonadati</taxon>
        <taxon>Pseudomonadota</taxon>
        <taxon>Alphaproteobacteria</taxon>
        <taxon>Hyphomicrobiales</taxon>
        <taxon>Brucellaceae</taxon>
        <taxon>Brucella/Ochrobactrum group</taxon>
        <taxon>Brucella</taxon>
    </lineage>
</organism>
<gene>
    <name evidence="1" type="ORF">HGG76_27380</name>
</gene>
<dbReference type="Proteomes" id="UP000558475">
    <property type="component" value="Unassembled WGS sequence"/>
</dbReference>
<sequence length="88" mass="10320">MSAEAGDLGVIVRKDRDTAVVRYKNYIFTLSKDYIFDSHRKITELQRQANENRWMEMDAEIKRLASDGNYYKNEKAIEALEAAKMRID</sequence>
<accession>A0A7X6FVR5</accession>
<protein>
    <submittedName>
        <fullName evidence="1">Uncharacterized protein</fullName>
    </submittedName>
</protein>
<comment type="caution">
    <text evidence="1">The sequence shown here is derived from an EMBL/GenBank/DDBJ whole genome shotgun (WGS) entry which is preliminary data.</text>
</comment>
<proteinExistence type="predicted"/>
<dbReference type="AlphaFoldDB" id="A0A7X6FVR5"/>